<accession>A0ABN0UB28</accession>
<evidence type="ECO:0000313" key="1">
    <source>
        <dbReference type="EMBL" id="GAA0244699.1"/>
    </source>
</evidence>
<evidence type="ECO:0000313" key="2">
    <source>
        <dbReference type="Proteomes" id="UP001500416"/>
    </source>
</evidence>
<proteinExistence type="predicted"/>
<name>A0ABN0UB28_9PSEU</name>
<reference evidence="1 2" key="1">
    <citation type="journal article" date="2019" name="Int. J. Syst. Evol. Microbiol.">
        <title>The Global Catalogue of Microorganisms (GCM) 10K type strain sequencing project: providing services to taxonomists for standard genome sequencing and annotation.</title>
        <authorList>
            <consortium name="The Broad Institute Genomics Platform"/>
            <consortium name="The Broad Institute Genome Sequencing Center for Infectious Disease"/>
            <person name="Wu L."/>
            <person name="Ma J."/>
        </authorList>
    </citation>
    <scope>NUCLEOTIDE SEQUENCE [LARGE SCALE GENOMIC DNA]</scope>
    <source>
        <strain evidence="1 2">JCM 3380</strain>
    </source>
</reference>
<sequence length="83" mass="9266">MESEADCEVCGDTGTMTWMQPVPDGHGGFVLKQVEHPCACPRSRWWRPPAAESRVVIDPDDRVSVGNVARANAHHRTDWSRPL</sequence>
<dbReference type="Proteomes" id="UP001500416">
    <property type="component" value="Unassembled WGS sequence"/>
</dbReference>
<organism evidence="1 2">
    <name type="scientific">Saccharothrix mutabilis subsp. mutabilis</name>
    <dbReference type="NCBI Taxonomy" id="66855"/>
    <lineage>
        <taxon>Bacteria</taxon>
        <taxon>Bacillati</taxon>
        <taxon>Actinomycetota</taxon>
        <taxon>Actinomycetes</taxon>
        <taxon>Pseudonocardiales</taxon>
        <taxon>Pseudonocardiaceae</taxon>
        <taxon>Saccharothrix</taxon>
    </lineage>
</organism>
<protein>
    <submittedName>
        <fullName evidence="1">Uncharacterized protein</fullName>
    </submittedName>
</protein>
<comment type="caution">
    <text evidence="1">The sequence shown here is derived from an EMBL/GenBank/DDBJ whole genome shotgun (WGS) entry which is preliminary data.</text>
</comment>
<gene>
    <name evidence="1" type="ORF">GCM10010492_50010</name>
</gene>
<dbReference type="EMBL" id="BAAABU010000013">
    <property type="protein sequence ID" value="GAA0244699.1"/>
    <property type="molecule type" value="Genomic_DNA"/>
</dbReference>
<keyword evidence="2" id="KW-1185">Reference proteome</keyword>